<dbReference type="EMBL" id="LR134253">
    <property type="protein sequence ID" value="VED48673.1"/>
    <property type="molecule type" value="Genomic_DNA"/>
</dbReference>
<reference evidence="2 5" key="1">
    <citation type="submission" date="2019-03" db="EMBL/GenBank/DDBJ databases">
        <authorList>
            <consortium name="Pathogen Informatics"/>
        </authorList>
    </citation>
    <scope>NUCLEOTIDE SEQUENCE [LARGE SCALE GENOMIC DNA]</scope>
    <source>
        <strain evidence="2 5">NCTC13038</strain>
        <strain evidence="3 6">NCTC9185</strain>
        <strain evidence="1 4">NCTC9997</strain>
    </source>
</reference>
<keyword evidence="4" id="KW-1185">Reference proteome</keyword>
<evidence type="ECO:0000313" key="5">
    <source>
        <dbReference type="Proteomes" id="UP000332594"/>
    </source>
</evidence>
<dbReference type="Proteomes" id="UP000267630">
    <property type="component" value="Chromosome 3"/>
</dbReference>
<evidence type="ECO:0000313" key="1">
    <source>
        <dbReference type="EMBL" id="VED48673.1"/>
    </source>
</evidence>
<sequence>MSHHLSLPTIYSQLWEEFSANPAADIAFSQAPLFYPQR</sequence>
<protein>
    <submittedName>
        <fullName evidence="2">Uncharacterized protein</fullName>
    </submittedName>
</protein>
<evidence type="ECO:0000313" key="4">
    <source>
        <dbReference type="Proteomes" id="UP000267630"/>
    </source>
</evidence>
<dbReference type="EMBL" id="CABDVU010000001">
    <property type="protein sequence ID" value="VTN10033.1"/>
    <property type="molecule type" value="Genomic_DNA"/>
</dbReference>
<dbReference type="EMBL" id="CAADJG010000002">
    <property type="protein sequence ID" value="VFS76642.1"/>
    <property type="molecule type" value="Genomic_DNA"/>
</dbReference>
<evidence type="ECO:0000313" key="6">
    <source>
        <dbReference type="Proteomes" id="UP000339249"/>
    </source>
</evidence>
<dbReference type="Proteomes" id="UP000332594">
    <property type="component" value="Unassembled WGS sequence"/>
</dbReference>
<evidence type="ECO:0000313" key="2">
    <source>
        <dbReference type="EMBL" id="VFS76642.1"/>
    </source>
</evidence>
<evidence type="ECO:0000313" key="3">
    <source>
        <dbReference type="EMBL" id="VTN10033.1"/>
    </source>
</evidence>
<gene>
    <name evidence="2" type="ORF">NCTC13038_03598</name>
    <name evidence="3" type="ORF">NCTC9185_01942</name>
    <name evidence="1" type="ORF">NCTC9997_02333</name>
</gene>
<dbReference type="Proteomes" id="UP000339249">
    <property type="component" value="Unassembled WGS sequence"/>
</dbReference>
<proteinExistence type="predicted"/>
<name>A0A485BY25_RAOTE</name>
<dbReference type="AlphaFoldDB" id="A0A485BY25"/>
<accession>A0A485BY25</accession>
<organism evidence="2 5">
    <name type="scientific">Raoultella terrigena</name>
    <name type="common">Klebsiella terrigena</name>
    <dbReference type="NCBI Taxonomy" id="577"/>
    <lineage>
        <taxon>Bacteria</taxon>
        <taxon>Pseudomonadati</taxon>
        <taxon>Pseudomonadota</taxon>
        <taxon>Gammaproteobacteria</taxon>
        <taxon>Enterobacterales</taxon>
        <taxon>Enterobacteriaceae</taxon>
        <taxon>Klebsiella/Raoultella group</taxon>
        <taxon>Raoultella</taxon>
    </lineage>
</organism>